<feature type="domain" description="Centrosomal protein of 85 kDa-like CC4 coiled-coil" evidence="3">
    <location>
        <begin position="45"/>
        <end position="103"/>
    </location>
</feature>
<gene>
    <name evidence="5" type="primary">LOC118432239</name>
</gene>
<dbReference type="AlphaFoldDB" id="A0A9J7MF77"/>
<dbReference type="RefSeq" id="XP_035699660.1">
    <property type="nucleotide sequence ID" value="XM_035843767.1"/>
</dbReference>
<feature type="signal peptide" evidence="2">
    <location>
        <begin position="1"/>
        <end position="21"/>
    </location>
</feature>
<name>A0A9J7MF77_BRAFL</name>
<feature type="chain" id="PRO_5039909690" evidence="2">
    <location>
        <begin position="22"/>
        <end position="113"/>
    </location>
</feature>
<dbReference type="GeneID" id="118432239"/>
<reference evidence="4" key="1">
    <citation type="journal article" date="2020" name="Nat. Ecol. Evol.">
        <title>Deeply conserved synteny resolves early events in vertebrate evolution.</title>
        <authorList>
            <person name="Simakov O."/>
            <person name="Marletaz F."/>
            <person name="Yue J.X."/>
            <person name="O'Connell B."/>
            <person name="Jenkins J."/>
            <person name="Brandt A."/>
            <person name="Calef R."/>
            <person name="Tung C.H."/>
            <person name="Huang T.K."/>
            <person name="Schmutz J."/>
            <person name="Satoh N."/>
            <person name="Yu J.K."/>
            <person name="Putnam N.H."/>
            <person name="Green R.E."/>
            <person name="Rokhsar D.S."/>
        </authorList>
    </citation>
    <scope>NUCLEOTIDE SEQUENCE [LARGE SCALE GENOMIC DNA]</scope>
    <source>
        <strain evidence="4">S238N-H82</strain>
    </source>
</reference>
<evidence type="ECO:0000256" key="2">
    <source>
        <dbReference type="SAM" id="SignalP"/>
    </source>
</evidence>
<accession>A0A9J7MF77</accession>
<evidence type="ECO:0000256" key="1">
    <source>
        <dbReference type="SAM" id="Coils"/>
    </source>
</evidence>
<evidence type="ECO:0000313" key="5">
    <source>
        <dbReference type="RefSeq" id="XP_035699660.1"/>
    </source>
</evidence>
<evidence type="ECO:0000259" key="3">
    <source>
        <dbReference type="Pfam" id="PF24555"/>
    </source>
</evidence>
<reference evidence="5" key="2">
    <citation type="submission" date="2025-08" db="UniProtKB">
        <authorList>
            <consortium name="RefSeq"/>
        </authorList>
    </citation>
    <scope>IDENTIFICATION</scope>
    <source>
        <strain evidence="5">S238N-H82</strain>
        <tissue evidence="5">Testes</tissue>
    </source>
</reference>
<keyword evidence="4" id="KW-1185">Reference proteome</keyword>
<evidence type="ECO:0000313" key="4">
    <source>
        <dbReference type="Proteomes" id="UP000001554"/>
    </source>
</evidence>
<keyword evidence="1" id="KW-0175">Coiled coil</keyword>
<protein>
    <submittedName>
        <fullName evidence="5">Uncharacterized protein LOC118432239</fullName>
    </submittedName>
</protein>
<sequence>MAPCLAVVVTFLVTFVFLCSGQSICKPPTEEKCTCNQVVNVGTDDGLKSELDRLKIVVEQLSQKIANFSDDRVSTLEEQLAQERNRVNSIQDDLTHVQNATTQNVELAGKQKP</sequence>
<dbReference type="InterPro" id="IPR058190">
    <property type="entry name" value="CC4_CEP85"/>
</dbReference>
<organism evidence="4 5">
    <name type="scientific">Branchiostoma floridae</name>
    <name type="common">Florida lancelet</name>
    <name type="synonym">Amphioxus</name>
    <dbReference type="NCBI Taxonomy" id="7739"/>
    <lineage>
        <taxon>Eukaryota</taxon>
        <taxon>Metazoa</taxon>
        <taxon>Chordata</taxon>
        <taxon>Cephalochordata</taxon>
        <taxon>Leptocardii</taxon>
        <taxon>Amphioxiformes</taxon>
        <taxon>Branchiostomatidae</taxon>
        <taxon>Branchiostoma</taxon>
    </lineage>
</organism>
<dbReference type="Proteomes" id="UP000001554">
    <property type="component" value="Chromosome 15"/>
</dbReference>
<dbReference type="Pfam" id="PF24555">
    <property type="entry name" value="CC4_CEP85"/>
    <property type="match status" value="1"/>
</dbReference>
<dbReference type="KEGG" id="bfo:118432239"/>
<proteinExistence type="predicted"/>
<keyword evidence="2" id="KW-0732">Signal</keyword>
<feature type="coiled-coil region" evidence="1">
    <location>
        <begin position="44"/>
        <end position="100"/>
    </location>
</feature>